<keyword evidence="2" id="KW-0812">Transmembrane</keyword>
<keyword evidence="3" id="KW-1185">Reference proteome</keyword>
<evidence type="ECO:0000256" key="2">
    <source>
        <dbReference type="SAM" id="Phobius"/>
    </source>
</evidence>
<evidence type="ECO:0000313" key="4">
    <source>
        <dbReference type="WBParaSite" id="PDA_v2.g23917.t1"/>
    </source>
</evidence>
<proteinExistence type="predicted"/>
<keyword evidence="2" id="KW-0472">Membrane</keyword>
<evidence type="ECO:0000256" key="1">
    <source>
        <dbReference type="SAM" id="MobiDB-lite"/>
    </source>
</evidence>
<dbReference type="Proteomes" id="UP000887578">
    <property type="component" value="Unplaced"/>
</dbReference>
<name>A0A914PYJ7_9BILA</name>
<dbReference type="AlphaFoldDB" id="A0A914PYJ7"/>
<sequence>MSSSTISSEAELLPSKNLSTVEPPSSKTCSEKRREKDEKCDEYLDYEDSIRDMFGFVALGMFIIIAVLFYKHTNTKNYYNKDFYDSCNAPGILPMTEILELNQEIWGYKEERILIIGAKHNNAILA</sequence>
<feature type="transmembrane region" description="Helical" evidence="2">
    <location>
        <begin position="53"/>
        <end position="70"/>
    </location>
</feature>
<evidence type="ECO:0000313" key="3">
    <source>
        <dbReference type="Proteomes" id="UP000887578"/>
    </source>
</evidence>
<dbReference type="WBParaSite" id="PDA_v2.g23917.t1">
    <property type="protein sequence ID" value="PDA_v2.g23917.t1"/>
    <property type="gene ID" value="PDA_v2.g23917"/>
</dbReference>
<keyword evidence="2" id="KW-1133">Transmembrane helix</keyword>
<feature type="region of interest" description="Disordered" evidence="1">
    <location>
        <begin position="1"/>
        <end position="34"/>
    </location>
</feature>
<accession>A0A914PYJ7</accession>
<protein>
    <submittedName>
        <fullName evidence="4">Uncharacterized protein</fullName>
    </submittedName>
</protein>
<reference evidence="4" key="1">
    <citation type="submission" date="2022-11" db="UniProtKB">
        <authorList>
            <consortium name="WormBaseParasite"/>
        </authorList>
    </citation>
    <scope>IDENTIFICATION</scope>
</reference>
<feature type="compositionally biased region" description="Polar residues" evidence="1">
    <location>
        <begin position="16"/>
        <end position="28"/>
    </location>
</feature>
<organism evidence="3 4">
    <name type="scientific">Panagrolaimus davidi</name>
    <dbReference type="NCBI Taxonomy" id="227884"/>
    <lineage>
        <taxon>Eukaryota</taxon>
        <taxon>Metazoa</taxon>
        <taxon>Ecdysozoa</taxon>
        <taxon>Nematoda</taxon>
        <taxon>Chromadorea</taxon>
        <taxon>Rhabditida</taxon>
        <taxon>Tylenchina</taxon>
        <taxon>Panagrolaimomorpha</taxon>
        <taxon>Panagrolaimoidea</taxon>
        <taxon>Panagrolaimidae</taxon>
        <taxon>Panagrolaimus</taxon>
    </lineage>
</organism>